<protein>
    <submittedName>
        <fullName evidence="1">Nitrate reductase</fullName>
    </submittedName>
</protein>
<dbReference type="Proteomes" id="UP000247823">
    <property type="component" value="Unassembled WGS sequence"/>
</dbReference>
<dbReference type="PANTHER" id="PTHR39166:SF1">
    <property type="entry name" value="BLL1166 PROTEIN"/>
    <property type="match status" value="1"/>
</dbReference>
<dbReference type="EMBL" id="QJQB01000544">
    <property type="protein sequence ID" value="PYA56761.1"/>
    <property type="molecule type" value="Genomic_DNA"/>
</dbReference>
<reference evidence="2 5" key="5">
    <citation type="submission" date="2018-06" db="EMBL/GenBank/DDBJ databases">
        <title>Serratia marcescens genome sequencing and assembly.</title>
        <authorList>
            <person name="Martins R.C.R."/>
            <person name="Perdigao-Neto L.V."/>
            <person name="Costa S.F."/>
            <person name="Levin A.S.S."/>
        </authorList>
    </citation>
    <scope>NUCLEOTIDE SEQUENCE [LARGE SCALE GENOMIC DNA]</scope>
    <source>
        <strain evidence="2 5">1283</strain>
    </source>
</reference>
<dbReference type="Proteomes" id="UP000050489">
    <property type="component" value="Unassembled WGS sequence"/>
</dbReference>
<reference evidence="2" key="6">
    <citation type="submission" date="2018-06" db="EMBL/GenBank/DDBJ databases">
        <authorList>
            <person name="Martins R.C."/>
            <person name="Perdigao-Neto L.V."/>
            <person name="Costa S.F."/>
            <person name="Levin A.S.S."/>
        </authorList>
    </citation>
    <scope>NUCLEOTIDE SEQUENCE</scope>
    <source>
        <strain evidence="2">1283</strain>
    </source>
</reference>
<dbReference type="EMBL" id="LJEX02000024">
    <property type="protein sequence ID" value="OCO89877.1"/>
    <property type="molecule type" value="Genomic_DNA"/>
</dbReference>
<dbReference type="EMBL" id="LT575490">
    <property type="protein sequence ID" value="SAY44318.1"/>
    <property type="molecule type" value="Genomic_DNA"/>
</dbReference>
<evidence type="ECO:0000313" key="3">
    <source>
        <dbReference type="EMBL" id="SAY44318.1"/>
    </source>
</evidence>
<reference evidence="3" key="2">
    <citation type="submission" date="2016-05" db="EMBL/GenBank/DDBJ databases">
        <authorList>
            <person name="Cock P.J.A."/>
            <person name="Cock P.J.A."/>
        </authorList>
    </citation>
    <scope>NUCLEOTIDE SEQUENCE</scope>
    <source>
        <strain evidence="3">PWN146_assembly</strain>
    </source>
</reference>
<dbReference type="InterPro" id="IPR009267">
    <property type="entry name" value="NTP_transf_6"/>
</dbReference>
<dbReference type="PANTHER" id="PTHR39166">
    <property type="entry name" value="BLL1166 PROTEIN"/>
    <property type="match status" value="1"/>
</dbReference>
<evidence type="ECO:0000313" key="5">
    <source>
        <dbReference type="Proteomes" id="UP000247823"/>
    </source>
</evidence>
<name>A0A1C3HH25_SERMA</name>
<gene>
    <name evidence="1" type="ORF">AN695_0210245</name>
    <name evidence="2" type="ORF">DMW51_24245</name>
    <name evidence="3" type="ORF">PWN146_03026</name>
</gene>
<evidence type="ECO:0000313" key="4">
    <source>
        <dbReference type="Proteomes" id="UP000050489"/>
    </source>
</evidence>
<evidence type="ECO:0000313" key="2">
    <source>
        <dbReference type="EMBL" id="PYA56761.1"/>
    </source>
</evidence>
<dbReference type="RefSeq" id="WP_038876604.1">
    <property type="nucleotide sequence ID" value="NZ_CABMHU010000124.1"/>
</dbReference>
<dbReference type="PATRIC" id="fig|615.106.peg.4251"/>
<organism evidence="3">
    <name type="scientific">Serratia marcescens</name>
    <dbReference type="NCBI Taxonomy" id="615"/>
    <lineage>
        <taxon>Bacteria</taxon>
        <taxon>Pseudomonadati</taxon>
        <taxon>Pseudomonadota</taxon>
        <taxon>Gammaproteobacteria</taxon>
        <taxon>Enterobacterales</taxon>
        <taxon>Yersiniaceae</taxon>
        <taxon>Serratia</taxon>
    </lineage>
</organism>
<keyword evidence="5" id="KW-1185">Reference proteome</keyword>
<reference evidence="4" key="1">
    <citation type="submission" date="2016-04" db="EMBL/GenBank/DDBJ databases">
        <authorList>
            <person name="Osei Sekyere J."/>
            <person name="Sivertsen A."/>
            <person name="Pedersen A.T."/>
            <person name="Sundsfjord A."/>
        </authorList>
    </citation>
    <scope>NUCLEOTIDE SEQUENCE [LARGE SCALE GENOMIC DNA]</scope>
    <source>
        <strain evidence="4">945174350</strain>
    </source>
</reference>
<proteinExistence type="predicted"/>
<accession>A0A1C3HH25</accession>
<sequence>MDPQRQIIDWLQQDDARMAALRTVRRLGLNDWCLGAGFVRNLVWDRRHGYVDATPLNDIDVIHFDAERADAERDRMLETRLHQWLPRPWSVKNQARMHLRGGRAPYRDSEEAISFWTEVETAIGARLNADDSITLVAPFGLAALFDDTITFNVKNGDRAAYAQRVLDKGWLQRWPHLRQVKI</sequence>
<dbReference type="Pfam" id="PF06042">
    <property type="entry name" value="NTP_transf_6"/>
    <property type="match status" value="1"/>
</dbReference>
<reference evidence="5" key="4">
    <citation type="submission" date="2018-06" db="EMBL/GenBank/DDBJ databases">
        <title>Serratia marcescens genome sequencing and assembly.</title>
        <authorList>
            <person name="Martins R.C."/>
            <person name="Perdigao-Neto L.V."/>
            <person name="Costa S.F."/>
            <person name="Levin A.S.S."/>
        </authorList>
    </citation>
    <scope>NUCLEOTIDE SEQUENCE [LARGE SCALE GENOMIC DNA]</scope>
    <source>
        <strain evidence="5">1283</strain>
    </source>
</reference>
<reference evidence="1" key="3">
    <citation type="journal article" date="2017" name="PLoS ONE">
        <title>Genomic and phenotypic characterisation of fluoroquinolone resistance mechanisms in Enterobacteriaceae in Durban, South Africa.</title>
        <authorList>
            <person name="Osei Sekyere J."/>
            <person name="Amoako D.G."/>
        </authorList>
    </citation>
    <scope>NUCLEOTIDE SEQUENCE</scope>
    <source>
        <strain evidence="1">945174350</strain>
    </source>
</reference>
<evidence type="ECO:0000313" key="1">
    <source>
        <dbReference type="EMBL" id="OCO89877.1"/>
    </source>
</evidence>
<dbReference type="AlphaFoldDB" id="A0A1C3HH25"/>